<dbReference type="AlphaFoldDB" id="A0A8T0A5P6"/>
<gene>
    <name evidence="17" type="ORF">Mgra_00000061</name>
</gene>
<evidence type="ECO:0000256" key="5">
    <source>
        <dbReference type="ARBA" id="ARBA00022664"/>
    </source>
</evidence>
<feature type="transmembrane region" description="Helical" evidence="14">
    <location>
        <begin position="219"/>
        <end position="238"/>
    </location>
</feature>
<accession>A0A8T0A5P6</accession>
<feature type="transmembrane region" description="Helical" evidence="14">
    <location>
        <begin position="179"/>
        <end position="199"/>
    </location>
</feature>
<name>A0A8T0A5P6_9BILA</name>
<dbReference type="InterPro" id="IPR001163">
    <property type="entry name" value="Sm_dom_euk/arc"/>
</dbReference>
<dbReference type="GO" id="GO:0005737">
    <property type="term" value="C:cytoplasm"/>
    <property type="evidence" value="ECO:0007669"/>
    <property type="project" value="UniProtKB-SubCell"/>
</dbReference>
<evidence type="ECO:0000256" key="3">
    <source>
        <dbReference type="ARBA" id="ARBA00008146"/>
    </source>
</evidence>
<dbReference type="Gene3D" id="2.30.30.100">
    <property type="match status" value="1"/>
</dbReference>
<keyword evidence="5" id="KW-0507">mRNA processing</keyword>
<dbReference type="InterPro" id="IPR034102">
    <property type="entry name" value="Sm_D1"/>
</dbReference>
<evidence type="ECO:0000313" key="18">
    <source>
        <dbReference type="Proteomes" id="UP000605970"/>
    </source>
</evidence>
<dbReference type="CDD" id="cd01724">
    <property type="entry name" value="Sm_D1"/>
    <property type="match status" value="1"/>
</dbReference>
<evidence type="ECO:0000256" key="2">
    <source>
        <dbReference type="ARBA" id="ARBA00004496"/>
    </source>
</evidence>
<evidence type="ECO:0000256" key="11">
    <source>
        <dbReference type="ARBA" id="ARBA00073888"/>
    </source>
</evidence>
<keyword evidence="9 17" id="KW-0687">Ribonucleoprotein</keyword>
<evidence type="ECO:0000256" key="9">
    <source>
        <dbReference type="ARBA" id="ARBA00023274"/>
    </source>
</evidence>
<dbReference type="EMBL" id="JABEBT010000001">
    <property type="protein sequence ID" value="KAF7640233.1"/>
    <property type="molecule type" value="Genomic_DNA"/>
</dbReference>
<dbReference type="InterPro" id="IPR047575">
    <property type="entry name" value="Sm"/>
</dbReference>
<feature type="domain" description="Sm" evidence="16">
    <location>
        <begin position="2"/>
        <end position="74"/>
    </location>
</feature>
<keyword evidence="7" id="KW-0508">mRNA splicing</keyword>
<evidence type="ECO:0000256" key="12">
    <source>
        <dbReference type="PROSITE-ProRule" id="PRU00176"/>
    </source>
</evidence>
<evidence type="ECO:0000256" key="7">
    <source>
        <dbReference type="ARBA" id="ARBA00023187"/>
    </source>
</evidence>
<dbReference type="SUPFAM" id="SSF50182">
    <property type="entry name" value="Sm-like ribonucleoproteins"/>
    <property type="match status" value="1"/>
</dbReference>
<feature type="transmembrane region" description="Helical" evidence="14">
    <location>
        <begin position="330"/>
        <end position="347"/>
    </location>
</feature>
<keyword evidence="6" id="KW-0747">Spliceosome</keyword>
<dbReference type="InterPro" id="IPR027141">
    <property type="entry name" value="LSm4/Sm_D1/D3"/>
</dbReference>
<keyword evidence="12" id="KW-0694">RNA-binding</keyword>
<feature type="compositionally biased region" description="Gly residues" evidence="13">
    <location>
        <begin position="96"/>
        <end position="116"/>
    </location>
</feature>
<dbReference type="InterPro" id="IPR012677">
    <property type="entry name" value="Nucleotide-bd_a/b_plait_sf"/>
</dbReference>
<evidence type="ECO:0000256" key="8">
    <source>
        <dbReference type="ARBA" id="ARBA00023242"/>
    </source>
</evidence>
<dbReference type="InterPro" id="IPR035979">
    <property type="entry name" value="RBD_domain_sf"/>
</dbReference>
<keyword evidence="14" id="KW-1133">Transmembrane helix</keyword>
<feature type="domain" description="RRM" evidence="15">
    <location>
        <begin position="77"/>
        <end position="160"/>
    </location>
</feature>
<dbReference type="PROSITE" id="PS52002">
    <property type="entry name" value="SM"/>
    <property type="match status" value="1"/>
</dbReference>
<evidence type="ECO:0000259" key="15">
    <source>
        <dbReference type="PROSITE" id="PS50102"/>
    </source>
</evidence>
<feature type="transmembrane region" description="Helical" evidence="14">
    <location>
        <begin position="273"/>
        <end position="303"/>
    </location>
</feature>
<evidence type="ECO:0000256" key="1">
    <source>
        <dbReference type="ARBA" id="ARBA00004123"/>
    </source>
</evidence>
<feature type="region of interest" description="Disordered" evidence="13">
    <location>
        <begin position="80"/>
        <end position="116"/>
    </location>
</feature>
<evidence type="ECO:0000256" key="10">
    <source>
        <dbReference type="ARBA" id="ARBA00033121"/>
    </source>
</evidence>
<dbReference type="Proteomes" id="UP000605970">
    <property type="component" value="Unassembled WGS sequence"/>
</dbReference>
<dbReference type="Pfam" id="PF01423">
    <property type="entry name" value="LSM"/>
    <property type="match status" value="1"/>
</dbReference>
<reference evidence="17" key="1">
    <citation type="journal article" date="2020" name="Ecol. Evol.">
        <title>Genome structure and content of the rice root-knot nematode (Meloidogyne graminicola).</title>
        <authorList>
            <person name="Phan N.T."/>
            <person name="Danchin E.G.J."/>
            <person name="Klopp C."/>
            <person name="Perfus-Barbeoch L."/>
            <person name="Kozlowski D.K."/>
            <person name="Koutsovoulos G.D."/>
            <person name="Lopez-Roques C."/>
            <person name="Bouchez O."/>
            <person name="Zahm M."/>
            <person name="Besnard G."/>
            <person name="Bellafiore S."/>
        </authorList>
    </citation>
    <scope>NUCLEOTIDE SEQUENCE</scope>
    <source>
        <strain evidence="17">VN-18</strain>
    </source>
</reference>
<evidence type="ECO:0000256" key="4">
    <source>
        <dbReference type="ARBA" id="ARBA00022490"/>
    </source>
</evidence>
<sequence>MKLVRFLMKLSHETVTIELKNGTQVTGAIQGVDVAMNMHLRSVKMTIRGREQMQLDTLSIRGNNIRYIQLPDSLPLDTLLVDDEPRKKPSQRRFGSGRGRGGARGRGGGRGGRGGSRGYGRIRDILIKRGYAFVELDDPRDADDAVYELNGRSIMGMRLQRVNLGVVETHGVHDVVVTLVRVLALAVVQALVAGVGAVLDHAVMKDLGVNVRAAVLQQNVIVLGAAMFLEAVIVPAVLASTIRRLVLTLLHVHAVALQLLRKGALHPHLLIEIILVHALLKISVTVLVAMIILEAVIIHAALVSKMRLVLARRHVHIVVRRFQTMRKSDVLLRLLIIIILVRVPLQPRTKKARPMLMNFEFN</sequence>
<organism evidence="17 18">
    <name type="scientific">Meloidogyne graminicola</name>
    <dbReference type="NCBI Taxonomy" id="189291"/>
    <lineage>
        <taxon>Eukaryota</taxon>
        <taxon>Metazoa</taxon>
        <taxon>Ecdysozoa</taxon>
        <taxon>Nematoda</taxon>
        <taxon>Chromadorea</taxon>
        <taxon>Rhabditida</taxon>
        <taxon>Tylenchina</taxon>
        <taxon>Tylenchomorpha</taxon>
        <taxon>Tylenchoidea</taxon>
        <taxon>Meloidogynidae</taxon>
        <taxon>Meloidogyninae</taxon>
        <taxon>Meloidogyne</taxon>
    </lineage>
</organism>
<dbReference type="Pfam" id="PF00076">
    <property type="entry name" value="RRM_1"/>
    <property type="match status" value="1"/>
</dbReference>
<dbReference type="PROSITE" id="PS50102">
    <property type="entry name" value="RRM"/>
    <property type="match status" value="1"/>
</dbReference>
<keyword evidence="4" id="KW-0963">Cytoplasm</keyword>
<dbReference type="GO" id="GO:0000387">
    <property type="term" value="P:spliceosomal snRNP assembly"/>
    <property type="evidence" value="ECO:0007669"/>
    <property type="project" value="InterPro"/>
</dbReference>
<comment type="similarity">
    <text evidence="3">Belongs to the snRNP core protein family.</text>
</comment>
<dbReference type="InterPro" id="IPR010920">
    <property type="entry name" value="LSM_dom_sf"/>
</dbReference>
<keyword evidence="18" id="KW-1185">Reference proteome</keyword>
<dbReference type="PANTHER" id="PTHR23338">
    <property type="entry name" value="SMALL NUCLEAR RIBONUCLEOPROTEIN SM"/>
    <property type="match status" value="1"/>
</dbReference>
<dbReference type="FunFam" id="2.30.30.100:FF:000016">
    <property type="entry name" value="Small nuclear ribonucleoprotein Sm D1"/>
    <property type="match status" value="1"/>
</dbReference>
<evidence type="ECO:0000259" key="16">
    <source>
        <dbReference type="PROSITE" id="PS52002"/>
    </source>
</evidence>
<dbReference type="OrthoDB" id="9626941at2759"/>
<evidence type="ECO:0000313" key="17">
    <source>
        <dbReference type="EMBL" id="KAF7640233.1"/>
    </source>
</evidence>
<dbReference type="SMART" id="SM00651">
    <property type="entry name" value="Sm"/>
    <property type="match status" value="1"/>
</dbReference>
<keyword evidence="8" id="KW-0539">Nucleus</keyword>
<keyword evidence="14" id="KW-0812">Transmembrane</keyword>
<evidence type="ECO:0000256" key="6">
    <source>
        <dbReference type="ARBA" id="ARBA00022728"/>
    </source>
</evidence>
<dbReference type="InterPro" id="IPR000504">
    <property type="entry name" value="RRM_dom"/>
</dbReference>
<dbReference type="GO" id="GO:0005681">
    <property type="term" value="C:spliceosomal complex"/>
    <property type="evidence" value="ECO:0007669"/>
    <property type="project" value="UniProtKB-KW"/>
</dbReference>
<evidence type="ECO:0000256" key="14">
    <source>
        <dbReference type="SAM" id="Phobius"/>
    </source>
</evidence>
<keyword evidence="14" id="KW-0472">Membrane</keyword>
<proteinExistence type="inferred from homology"/>
<evidence type="ECO:0000256" key="13">
    <source>
        <dbReference type="SAM" id="MobiDB-lite"/>
    </source>
</evidence>
<dbReference type="Gene3D" id="3.30.70.330">
    <property type="match status" value="1"/>
</dbReference>
<dbReference type="GO" id="GO:0003723">
    <property type="term" value="F:RNA binding"/>
    <property type="evidence" value="ECO:0007669"/>
    <property type="project" value="UniProtKB-UniRule"/>
</dbReference>
<comment type="caution">
    <text evidence="17">The sequence shown here is derived from an EMBL/GenBank/DDBJ whole genome shotgun (WGS) entry which is preliminary data.</text>
</comment>
<dbReference type="SUPFAM" id="SSF54928">
    <property type="entry name" value="RNA-binding domain, RBD"/>
    <property type="match status" value="1"/>
</dbReference>
<protein>
    <recommendedName>
        <fullName evidence="11">Probable small nuclear ribonucleoprotein Sm D1</fullName>
    </recommendedName>
    <alternativeName>
        <fullName evidence="10">snRNP core protein D1</fullName>
    </alternativeName>
</protein>
<comment type="subcellular location">
    <subcellularLocation>
        <location evidence="2">Cytoplasm</location>
    </subcellularLocation>
    <subcellularLocation>
        <location evidence="1">Nucleus</location>
    </subcellularLocation>
</comment>